<dbReference type="Proteomes" id="UP000092445">
    <property type="component" value="Unassembled WGS sequence"/>
</dbReference>
<feature type="transmembrane region" description="Helical" evidence="1">
    <location>
        <begin position="109"/>
        <end position="142"/>
    </location>
</feature>
<evidence type="ECO:0000313" key="3">
    <source>
        <dbReference type="Proteomes" id="UP000092445"/>
    </source>
</evidence>
<evidence type="ECO:0000313" key="2">
    <source>
        <dbReference type="EnsemblMetazoa" id="GPAI040493-PA"/>
    </source>
</evidence>
<accession>A0A1B0ABT3</accession>
<dbReference type="AlphaFoldDB" id="A0A1B0ABT3"/>
<reference evidence="2" key="2">
    <citation type="submission" date="2020-05" db="UniProtKB">
        <authorList>
            <consortium name="EnsemblMetazoa"/>
        </authorList>
    </citation>
    <scope>IDENTIFICATION</scope>
    <source>
        <strain evidence="2">IAEA</strain>
    </source>
</reference>
<keyword evidence="3" id="KW-1185">Reference proteome</keyword>
<proteinExistence type="predicted"/>
<reference evidence="3" key="1">
    <citation type="submission" date="2014-03" db="EMBL/GenBank/DDBJ databases">
        <authorList>
            <person name="Aksoy S."/>
            <person name="Warren W."/>
            <person name="Wilson R.K."/>
        </authorList>
    </citation>
    <scope>NUCLEOTIDE SEQUENCE [LARGE SCALE GENOMIC DNA]</scope>
    <source>
        <strain evidence="3">IAEA</strain>
    </source>
</reference>
<dbReference type="VEuPathDB" id="VectorBase:GPAI040493"/>
<keyword evidence="1" id="KW-0472">Membrane</keyword>
<organism evidence="2 3">
    <name type="scientific">Glossina pallidipes</name>
    <name type="common">Tsetse fly</name>
    <dbReference type="NCBI Taxonomy" id="7398"/>
    <lineage>
        <taxon>Eukaryota</taxon>
        <taxon>Metazoa</taxon>
        <taxon>Ecdysozoa</taxon>
        <taxon>Arthropoda</taxon>
        <taxon>Hexapoda</taxon>
        <taxon>Insecta</taxon>
        <taxon>Pterygota</taxon>
        <taxon>Neoptera</taxon>
        <taxon>Endopterygota</taxon>
        <taxon>Diptera</taxon>
        <taxon>Brachycera</taxon>
        <taxon>Muscomorpha</taxon>
        <taxon>Hippoboscoidea</taxon>
        <taxon>Glossinidae</taxon>
        <taxon>Glossina</taxon>
    </lineage>
</organism>
<sequence length="166" mass="18184">MVGLDGFPSARWKRNTHYMTISVDYNLLTIVVAAASPSPPASITYTEHLTNIVAMYATQSIVAIMHNKEGELIIPAIARYFSIYFNRLINKLYVKSKTSSTIPSDSSVLAVTSIAAVTTIIATISVITITVWISIIILALIIMTLNKFIYLIIGSELFANLVADDL</sequence>
<dbReference type="EnsemblMetazoa" id="GPAI040493-RA">
    <property type="protein sequence ID" value="GPAI040493-PA"/>
    <property type="gene ID" value="GPAI040493"/>
</dbReference>
<evidence type="ECO:0000256" key="1">
    <source>
        <dbReference type="SAM" id="Phobius"/>
    </source>
</evidence>
<keyword evidence="1" id="KW-0812">Transmembrane</keyword>
<keyword evidence="1" id="KW-1133">Transmembrane helix</keyword>
<protein>
    <submittedName>
        <fullName evidence="2">Uncharacterized protein</fullName>
    </submittedName>
</protein>
<name>A0A1B0ABT3_GLOPL</name>